<reference evidence="7" key="1">
    <citation type="submission" date="2023-03" db="EMBL/GenBank/DDBJ databases">
        <title>Chromosome-scale reference genome and RAD-based genetic map of yellow starthistle (Centaurea solstitialis) reveal putative structural variation and QTLs associated with invader traits.</title>
        <authorList>
            <person name="Reatini B."/>
            <person name="Cang F.A."/>
            <person name="Jiang Q."/>
            <person name="Mckibben M.T.W."/>
            <person name="Barker M.S."/>
            <person name="Rieseberg L.H."/>
            <person name="Dlugosch K.M."/>
        </authorList>
    </citation>
    <scope>NUCLEOTIDE SEQUENCE</scope>
    <source>
        <strain evidence="7">CAN-66</strain>
        <tissue evidence="7">Leaf</tissue>
    </source>
</reference>
<dbReference type="SUPFAM" id="SSF56672">
    <property type="entry name" value="DNA/RNA polymerases"/>
    <property type="match status" value="2"/>
</dbReference>
<dbReference type="GO" id="GO:0015074">
    <property type="term" value="P:DNA integration"/>
    <property type="evidence" value="ECO:0007669"/>
    <property type="project" value="InterPro"/>
</dbReference>
<dbReference type="Pfam" id="PF00665">
    <property type="entry name" value="rve"/>
    <property type="match status" value="2"/>
</dbReference>
<accession>A0AA38TSZ8</accession>
<dbReference type="SUPFAM" id="SSF57756">
    <property type="entry name" value="Retrovirus zinc finger-like domains"/>
    <property type="match status" value="1"/>
</dbReference>
<feature type="region of interest" description="Disordered" evidence="5">
    <location>
        <begin position="1902"/>
        <end position="1953"/>
    </location>
</feature>
<dbReference type="Gene3D" id="4.10.60.10">
    <property type="entry name" value="Zinc finger, CCHC-type"/>
    <property type="match status" value="1"/>
</dbReference>
<dbReference type="InterPro" id="IPR054722">
    <property type="entry name" value="PolX-like_BBD"/>
</dbReference>
<dbReference type="GO" id="GO:0006508">
    <property type="term" value="P:proteolysis"/>
    <property type="evidence" value="ECO:0007669"/>
    <property type="project" value="UniProtKB-KW"/>
</dbReference>
<evidence type="ECO:0000313" key="7">
    <source>
        <dbReference type="EMBL" id="KAJ9560410.1"/>
    </source>
</evidence>
<feature type="region of interest" description="Disordered" evidence="5">
    <location>
        <begin position="1390"/>
        <end position="1433"/>
    </location>
</feature>
<evidence type="ECO:0000313" key="8">
    <source>
        <dbReference type="Proteomes" id="UP001172457"/>
    </source>
</evidence>
<dbReference type="InterPro" id="IPR012337">
    <property type="entry name" value="RNaseH-like_sf"/>
</dbReference>
<evidence type="ECO:0000259" key="6">
    <source>
        <dbReference type="PROSITE" id="PS50994"/>
    </source>
</evidence>
<gene>
    <name evidence="7" type="ORF">OSB04_005570</name>
</gene>
<keyword evidence="3" id="KW-0064">Aspartyl protease</keyword>
<feature type="domain" description="Integrase catalytic" evidence="6">
    <location>
        <begin position="1642"/>
        <end position="1808"/>
    </location>
</feature>
<evidence type="ECO:0000256" key="5">
    <source>
        <dbReference type="SAM" id="MobiDB-lite"/>
    </source>
</evidence>
<dbReference type="Pfam" id="PF07727">
    <property type="entry name" value="RVT_2"/>
    <property type="match status" value="2"/>
</dbReference>
<feature type="compositionally biased region" description="Low complexity" evidence="5">
    <location>
        <begin position="1906"/>
        <end position="1930"/>
    </location>
</feature>
<evidence type="ECO:0000256" key="4">
    <source>
        <dbReference type="ARBA" id="ARBA00022801"/>
    </source>
</evidence>
<dbReference type="Proteomes" id="UP001172457">
    <property type="component" value="Chromosome 2"/>
</dbReference>
<dbReference type="InterPro" id="IPR013103">
    <property type="entry name" value="RVT_2"/>
</dbReference>
<feature type="compositionally biased region" description="Polar residues" evidence="5">
    <location>
        <begin position="1401"/>
        <end position="1411"/>
    </location>
</feature>
<dbReference type="InterPro" id="IPR025724">
    <property type="entry name" value="GAG-pre-integrase_dom"/>
</dbReference>
<dbReference type="Pfam" id="PF13976">
    <property type="entry name" value="gag_pre-integrs"/>
    <property type="match status" value="2"/>
</dbReference>
<dbReference type="InterPro" id="IPR036875">
    <property type="entry name" value="Znf_CCHC_sf"/>
</dbReference>
<dbReference type="InterPro" id="IPR057670">
    <property type="entry name" value="SH3_retrovirus"/>
</dbReference>
<dbReference type="CDD" id="cd09272">
    <property type="entry name" value="RNase_HI_RT_Ty1"/>
    <property type="match status" value="2"/>
</dbReference>
<dbReference type="Gene3D" id="3.30.420.10">
    <property type="entry name" value="Ribonuclease H-like superfamily/Ribonuclease H"/>
    <property type="match status" value="2"/>
</dbReference>
<evidence type="ECO:0000256" key="2">
    <source>
        <dbReference type="ARBA" id="ARBA00022723"/>
    </source>
</evidence>
<dbReference type="GO" id="GO:0004190">
    <property type="term" value="F:aspartic-type endopeptidase activity"/>
    <property type="evidence" value="ECO:0007669"/>
    <property type="project" value="UniProtKB-KW"/>
</dbReference>
<dbReference type="EMBL" id="JARYMX010000002">
    <property type="protein sequence ID" value="KAJ9560410.1"/>
    <property type="molecule type" value="Genomic_DNA"/>
</dbReference>
<evidence type="ECO:0000256" key="3">
    <source>
        <dbReference type="ARBA" id="ARBA00022750"/>
    </source>
</evidence>
<dbReference type="InterPro" id="IPR001584">
    <property type="entry name" value="Integrase_cat-core"/>
</dbReference>
<sequence length="2489" mass="281319">MSPISIPFYSPEESLRLIMGKWKLTGQNFPVWKLHLQNILSAQDESDVMSILLFSMSPEFTGDLRIKFCHEVVKNVENQLGLYKHTGKLLIMQEILSLKLQKGQSVKNHLIEIRRLFKCLSRLGYKMTREELVYLMWFSLTKEVQDTASAYMKEPKNDVDKVHEDILASLEPVPEPANLMDTDIIDELGDLSCPECGSEDICEHSMNIDQIEIGLPHAPGIFMIDCLITSYESWVIDTGSGNHICNHLQGFTRRKTLRKDRSNLRVGEGTPLIAEAVGCYSLSLPSGLVLELDNCYYIPNMIKNVLSFDLLVDQGFYYKYDYKMISVFKDNIFYFKATPVNGLYTVNLQDNSSEIYHISKRSKDIEDQTYLWHCRLGHINKKRVELLLKGGFLGNFDYKPFDNCESCLSGKMTKQPFNNENERATNLLEIIHTDVCGPFSHVARGGYRYFITFTDDFSRYGYVYLMRHKSESFEKFKEFQNEVQNLLDKRIKFLRSDRGGEYLSDEFDNHLMECGIVSQLTPPYTPQMNGVSERRNRTLLDMVRTMMCHSTLPMSFWGHALETAAHILNRAPTKSVEKTPYELWKGKKPNISFLKIWGCEVYVKRPTSEKLKPKSDKCFFVGYPKTTVGYYFYNPEENKVFVARNGKFLEEKFLSLENTRKDVDLQVVDEENTAPTVEPEIQHSNVEPQSEPIEEVQTQGLRRSSRVRQEPDRYLGFLVSQDSGDLNEPTSYGEAMSGSKSEQWQEAMKAEMQSMYDNQVWELTDLPQHCRAVGRKWVFKKKTDMDGNVHTFKARLVAKGFTQTHGIDYDETFSPVAMLKSIRILMAISAYFNYEIWQMDVKTAFLNGKLTEDVYMEQPEGFEDPKNPNKVCKLLKSIYGLKQASRSWNLHFDERIKEFGFTKSEFEPCVYTKFSRSIVTFLVLYVDDILLIGNDVPTLQSVKSWLSKCFQMKALGEAAYILGIKIYRNRSKRLIGLSQSTYIDKVLKRFRMDGSKKGFIPMQHGIVLSKIQCPVSSQDQDKMKSVPYASAIGSIMYAMLCTRPDVAYSVSVTSRYQQNPGEPHWVAVKNILKYLRRTKEMFLVFGGSEDEISVTGYSDASFQTDRDDFRSQSGVVAGISRPIDIFCDNSGAVAQAKEPREHHKSRHVLRKYHLIREIIGRGDVRICKIPTEENVADPLTKPLARVKHEAHANSIGMQYLEATARSQIVSVAVYPLLAVQDIIRKDNSRTRPDIKSTRNNFIDFENEIPWSINMKFKISLVKDRDANWAGNPCYPWRSDPNGERNPRFSGAQVSIQYLMLIDDVVASTGLRGTILHRNPLPTVDSVVHELIAEETRLKSSGDKDPKLPSTPAVFAVPQRPQNKARVAPDECSYCKQKNHWKSQCPLLLNKGKQQRPQQQQNKAPGSFQSPPQFRPPVEHDFQPTGTPPPSALDPQVFEQFKQFLASNPIAMSASMSHSGSGLSSTNTSGIPSSLWILDAGASHHMSPHLIYFTSLSPRSPVSVMSASSTPMQVEGVGSIVTPQLSLSDVYYIPTLALNLVSDPRTRKVIGIGHKLGDLYVVDELRVSGVAASGVDLSSFRLSHSSSVFYLWHVRLGHVSASRLQFLASTGALGQLKSCDISDCSGCKLAKFSALPFNKSMSCSSAPFDLVHSDVWGPSPVSSKGGSKYYVSFIDDYTRYTWVFLMKRRSDFLLVYSNFRALIKTQHSAVIKCFRCDLGGEYTSNDFTQLLASDGTIHQSSCTDTPQQNGVAERKHRHLVEIARSLLVSSGVPSVFWGEALLTATYLINRIPIAHNSGLSPFEKLYGESPDYSSLRVFGCTCFVLRPHVERNKLSPRSALCVFLGYGIGQKGYRCFDPVSQKLYVSRHVTFLEHIPFFSIPAQSHDVTQSDLRSIDPFDVDTDDTFPDVPAHETSATSDPPETSTSSDSATPMTAPAPDETTDVPPRKSTRTRKSTKLPDFAYSSYSASFASFITNIHRLTEPESYREAISDPLWQNAMAEELTALYQTHTWDLVLLPFGKHASGSRWVFKIKTRSDGSVERYKARLVAKGYSQQYGMDYDETFAPVAKMTTVRTLIAVASIRQWKICQMDVKNAFLNGDLHEEVYMTPPPGVAHKPGEVCRLRKALYGLKQAPRAWFEKFSTVITSLGFTPSNHDSALFVRCTGAGRILLSLYVDDMIITGDDHDGIESLKQELAHRFAMKDLGTLRYFLGIEVAQSKKGYLLSQTKYISDLFERARLSDKKTVDTPLETNVHYTPTDGVPLSDLSLYRTIVGSLVYLTVTRPDIAHAVHVVSQFVTAPTTVHWGAVLRILRYLRGTQFQSLLFPSTSSLKLSAYSDASWDSDPSDRKSTTGFCIFLGDSLISWKSKKQDVVSRSSTEAEYRAMAVTTCEIVWLRWLLADMGVDVSQPTPLHCDNKSAMQIAKNSVFHERTKHIEIDCHFTRQHLQLGTISLPFVPSALQIADIFTKALPASRFRFLCDKLSMLIVVAL</sequence>
<dbReference type="GO" id="GO:0003676">
    <property type="term" value="F:nucleic acid binding"/>
    <property type="evidence" value="ECO:0007669"/>
    <property type="project" value="InterPro"/>
</dbReference>
<proteinExistence type="predicted"/>
<dbReference type="InterPro" id="IPR039537">
    <property type="entry name" value="Retrotran_Ty1/copia-like"/>
</dbReference>
<keyword evidence="4" id="KW-0378">Hydrolase</keyword>
<dbReference type="SUPFAM" id="SSF53098">
    <property type="entry name" value="Ribonuclease H-like"/>
    <property type="match status" value="2"/>
</dbReference>
<keyword evidence="8" id="KW-1185">Reference proteome</keyword>
<dbReference type="PANTHER" id="PTHR42648">
    <property type="entry name" value="TRANSPOSASE, PUTATIVE-RELATED"/>
    <property type="match status" value="1"/>
</dbReference>
<name>A0AA38TSZ8_9ASTR</name>
<dbReference type="Pfam" id="PF25597">
    <property type="entry name" value="SH3_retrovirus"/>
    <property type="match status" value="2"/>
</dbReference>
<dbReference type="PANTHER" id="PTHR42648:SF27">
    <property type="entry name" value="RNA-DIRECTED DNA POLYMERASE"/>
    <property type="match status" value="1"/>
</dbReference>
<dbReference type="GO" id="GO:0008270">
    <property type="term" value="F:zinc ion binding"/>
    <property type="evidence" value="ECO:0007669"/>
    <property type="project" value="InterPro"/>
</dbReference>
<feature type="domain" description="Integrase catalytic" evidence="6">
    <location>
        <begin position="412"/>
        <end position="588"/>
    </location>
</feature>
<dbReference type="InterPro" id="IPR036397">
    <property type="entry name" value="RNaseH_sf"/>
</dbReference>
<comment type="caution">
    <text evidence="7">The sequence shown here is derived from an EMBL/GenBank/DDBJ whole genome shotgun (WGS) entry which is preliminary data.</text>
</comment>
<evidence type="ECO:0000256" key="1">
    <source>
        <dbReference type="ARBA" id="ARBA00022670"/>
    </source>
</evidence>
<dbReference type="Pfam" id="PF22936">
    <property type="entry name" value="Pol_BBD"/>
    <property type="match status" value="2"/>
</dbReference>
<organism evidence="7 8">
    <name type="scientific">Centaurea solstitialis</name>
    <name type="common">yellow star-thistle</name>
    <dbReference type="NCBI Taxonomy" id="347529"/>
    <lineage>
        <taxon>Eukaryota</taxon>
        <taxon>Viridiplantae</taxon>
        <taxon>Streptophyta</taxon>
        <taxon>Embryophyta</taxon>
        <taxon>Tracheophyta</taxon>
        <taxon>Spermatophyta</taxon>
        <taxon>Magnoliopsida</taxon>
        <taxon>eudicotyledons</taxon>
        <taxon>Gunneridae</taxon>
        <taxon>Pentapetalae</taxon>
        <taxon>asterids</taxon>
        <taxon>campanulids</taxon>
        <taxon>Asterales</taxon>
        <taxon>Asteraceae</taxon>
        <taxon>Carduoideae</taxon>
        <taxon>Cardueae</taxon>
        <taxon>Centaureinae</taxon>
        <taxon>Centaurea</taxon>
    </lineage>
</organism>
<protein>
    <recommendedName>
        <fullName evidence="6">Integrase catalytic domain-containing protein</fullName>
    </recommendedName>
</protein>
<keyword evidence="1" id="KW-0645">Protease</keyword>
<dbReference type="PROSITE" id="PS50994">
    <property type="entry name" value="INTEGRASE"/>
    <property type="match status" value="2"/>
</dbReference>
<dbReference type="InterPro" id="IPR043502">
    <property type="entry name" value="DNA/RNA_pol_sf"/>
</dbReference>
<keyword evidence="2" id="KW-0479">Metal-binding</keyword>
<feature type="region of interest" description="Disordered" evidence="5">
    <location>
        <begin position="680"/>
        <end position="708"/>
    </location>
</feature>